<evidence type="ECO:0000256" key="7">
    <source>
        <dbReference type="HAMAP-Rule" id="MF_00227"/>
    </source>
</evidence>
<comment type="similarity">
    <text evidence="7">Belongs to the RnpA family.</text>
</comment>
<comment type="function">
    <text evidence="1 7">RNaseP catalyzes the removal of the 5'-leader sequence from pre-tRNA to produce the mature 5'-terminus. It can also cleave other RNA substrates such as 4.5S RNA. The protein component plays an auxiliary but essential role in vivo by binding to the 5'-leader sequence and broadening the substrate specificity of the ribozyme.</text>
</comment>
<dbReference type="RefSeq" id="WP_022252514.1">
    <property type="nucleotide sequence ID" value="NZ_VZAD01000034.1"/>
</dbReference>
<evidence type="ECO:0000256" key="5">
    <source>
        <dbReference type="ARBA" id="ARBA00022801"/>
    </source>
</evidence>
<keyword evidence="10" id="KW-1185">Reference proteome</keyword>
<evidence type="ECO:0000256" key="6">
    <source>
        <dbReference type="ARBA" id="ARBA00022884"/>
    </source>
</evidence>
<dbReference type="InterPro" id="IPR020539">
    <property type="entry name" value="RNase_P_CS"/>
</dbReference>
<dbReference type="OrthoDB" id="1524972at2"/>
<dbReference type="EMBL" id="VZAD01000034">
    <property type="protein sequence ID" value="MQP11073.1"/>
    <property type="molecule type" value="Genomic_DNA"/>
</dbReference>
<evidence type="ECO:0000313" key="9">
    <source>
        <dbReference type="EMBL" id="MQP11073.1"/>
    </source>
</evidence>
<keyword evidence="6 7" id="KW-0694">RNA-binding</keyword>
<comment type="caution">
    <text evidence="9">The sequence shown here is derived from an EMBL/GenBank/DDBJ whole genome shotgun (WGS) entry which is preliminary data.</text>
</comment>
<name>A0A6A7W9A7_9BACT</name>
<dbReference type="SUPFAM" id="SSF54211">
    <property type="entry name" value="Ribosomal protein S5 domain 2-like"/>
    <property type="match status" value="1"/>
</dbReference>
<protein>
    <recommendedName>
        <fullName evidence="7 8">Ribonuclease P protein component</fullName>
        <shortName evidence="7">RNase P protein</shortName>
        <shortName evidence="7">RNaseP protein</shortName>
        <ecNumber evidence="7 8">3.1.26.5</ecNumber>
    </recommendedName>
    <alternativeName>
        <fullName evidence="7">Protein C5</fullName>
    </alternativeName>
</protein>
<dbReference type="GO" id="GO:0000049">
    <property type="term" value="F:tRNA binding"/>
    <property type="evidence" value="ECO:0007669"/>
    <property type="project" value="UniProtKB-UniRule"/>
</dbReference>
<evidence type="ECO:0000256" key="1">
    <source>
        <dbReference type="ARBA" id="ARBA00002663"/>
    </source>
</evidence>
<keyword evidence="2 7" id="KW-0819">tRNA processing</keyword>
<keyword evidence="5 7" id="KW-0378">Hydrolase</keyword>
<dbReference type="HAMAP" id="MF_00227">
    <property type="entry name" value="RNase_P"/>
    <property type="match status" value="1"/>
</dbReference>
<gene>
    <name evidence="7 9" type="primary">rnpA</name>
    <name evidence="9" type="ORF">F7D20_03640</name>
</gene>
<evidence type="ECO:0000256" key="2">
    <source>
        <dbReference type="ARBA" id="ARBA00022694"/>
    </source>
</evidence>
<dbReference type="GO" id="GO:0004526">
    <property type="term" value="F:ribonuclease P activity"/>
    <property type="evidence" value="ECO:0007669"/>
    <property type="project" value="UniProtKB-UniRule"/>
</dbReference>
<dbReference type="InterPro" id="IPR014721">
    <property type="entry name" value="Ribsml_uS5_D2-typ_fold_subgr"/>
</dbReference>
<comment type="catalytic activity">
    <reaction evidence="7">
        <text>Endonucleolytic cleavage of RNA, removing 5'-extranucleotides from tRNA precursor.</text>
        <dbReference type="EC" id="3.1.26.5"/>
    </reaction>
</comment>
<evidence type="ECO:0000256" key="4">
    <source>
        <dbReference type="ARBA" id="ARBA00022759"/>
    </source>
</evidence>
<accession>A0A6A7W9A7</accession>
<dbReference type="Proteomes" id="UP000384372">
    <property type="component" value="Unassembled WGS sequence"/>
</dbReference>
<dbReference type="InterPro" id="IPR000100">
    <property type="entry name" value="RNase_P"/>
</dbReference>
<evidence type="ECO:0000256" key="8">
    <source>
        <dbReference type="NCBIfam" id="TIGR00188"/>
    </source>
</evidence>
<keyword evidence="4 7" id="KW-0255">Endonuclease</keyword>
<evidence type="ECO:0000256" key="3">
    <source>
        <dbReference type="ARBA" id="ARBA00022722"/>
    </source>
</evidence>
<dbReference type="PROSITE" id="PS00648">
    <property type="entry name" value="RIBONUCLEASE_P"/>
    <property type="match status" value="1"/>
</dbReference>
<organism evidence="9 10">
    <name type="scientific">Segatella copri</name>
    <dbReference type="NCBI Taxonomy" id="165179"/>
    <lineage>
        <taxon>Bacteria</taxon>
        <taxon>Pseudomonadati</taxon>
        <taxon>Bacteroidota</taxon>
        <taxon>Bacteroidia</taxon>
        <taxon>Bacteroidales</taxon>
        <taxon>Prevotellaceae</taxon>
        <taxon>Segatella</taxon>
    </lineage>
</organism>
<dbReference type="Gene3D" id="3.30.230.10">
    <property type="match status" value="1"/>
</dbReference>
<dbReference type="EC" id="3.1.26.5" evidence="7 8"/>
<evidence type="ECO:0000313" key="10">
    <source>
        <dbReference type="Proteomes" id="UP000384372"/>
    </source>
</evidence>
<proteinExistence type="inferred from homology"/>
<comment type="subunit">
    <text evidence="7">Consists of a catalytic RNA component (M1 or rnpB) and a protein subunit.</text>
</comment>
<dbReference type="InterPro" id="IPR020568">
    <property type="entry name" value="Ribosomal_Su5_D2-typ_SF"/>
</dbReference>
<dbReference type="AlphaFoldDB" id="A0A6A7W9A7"/>
<dbReference type="GO" id="GO:0001682">
    <property type="term" value="P:tRNA 5'-leader removal"/>
    <property type="evidence" value="ECO:0007669"/>
    <property type="project" value="UniProtKB-UniRule"/>
</dbReference>
<keyword evidence="3 7" id="KW-0540">Nuclease</keyword>
<reference evidence="9 10" key="1">
    <citation type="submission" date="2019-09" db="EMBL/GenBank/DDBJ databases">
        <title>Distinct polysaccharide growth profiles of human intestinal Prevotella copri isolates.</title>
        <authorList>
            <person name="Fehlner-Peach H."/>
            <person name="Magnabosco C."/>
            <person name="Raghavan V."/>
            <person name="Scher J.U."/>
            <person name="Tett A."/>
            <person name="Cox L.M."/>
            <person name="Gottsegen C."/>
            <person name="Watters A."/>
            <person name="Wiltshire- Gordon J.D."/>
            <person name="Segata N."/>
            <person name="Bonneau R."/>
            <person name="Littman D.R."/>
        </authorList>
    </citation>
    <scope>NUCLEOTIDE SEQUENCE [LARGE SCALE GENOMIC DNA]</scope>
    <source>
        <strain evidence="10">iAQ1173</strain>
    </source>
</reference>
<dbReference type="NCBIfam" id="TIGR00188">
    <property type="entry name" value="rnpA"/>
    <property type="match status" value="1"/>
</dbReference>
<sequence>MESTTGTYTFGKEERLCRKLLIDQLFSGKASSFSAWPIRGVFLLVDDCQSEKAASTELLISVSKRYFKRAVKRNRVKRQIREAYRKNKALIAEALEKVTGKKLLLAVIWQDAKLHDTARVESKIQILLRRVADKLLHEEDRLPSCSKEDK</sequence>
<dbReference type="Pfam" id="PF00825">
    <property type="entry name" value="Ribonuclease_P"/>
    <property type="match status" value="1"/>
</dbReference>